<dbReference type="PANTHER" id="PTHR11101:SF80">
    <property type="entry name" value="PHOSPHATE TRANSPORTER"/>
    <property type="match status" value="1"/>
</dbReference>
<evidence type="ECO:0000256" key="4">
    <source>
        <dbReference type="ARBA" id="ARBA00022692"/>
    </source>
</evidence>
<evidence type="ECO:0000256" key="7">
    <source>
        <dbReference type="RuleBase" id="RU363058"/>
    </source>
</evidence>
<comment type="subcellular location">
    <subcellularLocation>
        <location evidence="1 7">Membrane</location>
        <topology evidence="1 7">Multi-pass membrane protein</topology>
    </subcellularLocation>
</comment>
<evidence type="ECO:0000313" key="8">
    <source>
        <dbReference type="EMBL" id="KAJ2898043.1"/>
    </source>
</evidence>
<evidence type="ECO:0000256" key="3">
    <source>
        <dbReference type="ARBA" id="ARBA00022592"/>
    </source>
</evidence>
<accession>A0AAD5WQ30</accession>
<dbReference type="GO" id="GO:0016020">
    <property type="term" value="C:membrane"/>
    <property type="evidence" value="ECO:0007669"/>
    <property type="project" value="UniProtKB-SubCell"/>
</dbReference>
<dbReference type="GO" id="GO:0035435">
    <property type="term" value="P:phosphate ion transmembrane transport"/>
    <property type="evidence" value="ECO:0007669"/>
    <property type="project" value="TreeGrafter"/>
</dbReference>
<feature type="transmembrane region" description="Helical" evidence="7">
    <location>
        <begin position="461"/>
        <end position="479"/>
    </location>
</feature>
<proteinExistence type="inferred from homology"/>
<dbReference type="PANTHER" id="PTHR11101">
    <property type="entry name" value="PHOSPHATE TRANSPORTER"/>
    <property type="match status" value="1"/>
</dbReference>
<keyword evidence="9" id="KW-1185">Reference proteome</keyword>
<evidence type="ECO:0000256" key="6">
    <source>
        <dbReference type="ARBA" id="ARBA00023136"/>
    </source>
</evidence>
<gene>
    <name evidence="8" type="ORF">MKZ38_004211</name>
</gene>
<comment type="function">
    <text evidence="7">Sodium-phosphate symporter.</text>
</comment>
<keyword evidence="2 7" id="KW-0813">Transport</keyword>
<organism evidence="8 9">
    <name type="scientific">Zalerion maritima</name>
    <dbReference type="NCBI Taxonomy" id="339359"/>
    <lineage>
        <taxon>Eukaryota</taxon>
        <taxon>Fungi</taxon>
        <taxon>Dikarya</taxon>
        <taxon>Ascomycota</taxon>
        <taxon>Pezizomycotina</taxon>
        <taxon>Sordariomycetes</taxon>
        <taxon>Lulworthiomycetidae</taxon>
        <taxon>Lulworthiales</taxon>
        <taxon>Lulworthiaceae</taxon>
        <taxon>Zalerion</taxon>
    </lineage>
</organism>
<evidence type="ECO:0000256" key="2">
    <source>
        <dbReference type="ARBA" id="ARBA00022448"/>
    </source>
</evidence>
<dbReference type="AlphaFoldDB" id="A0AAD5WQ30"/>
<dbReference type="GO" id="GO:0005315">
    <property type="term" value="F:phosphate transmembrane transporter activity"/>
    <property type="evidence" value="ECO:0007669"/>
    <property type="project" value="InterPro"/>
</dbReference>
<feature type="transmembrane region" description="Helical" evidence="7">
    <location>
        <begin position="548"/>
        <end position="572"/>
    </location>
</feature>
<feature type="transmembrane region" description="Helical" evidence="7">
    <location>
        <begin position="86"/>
        <end position="106"/>
    </location>
</feature>
<keyword evidence="4 7" id="KW-0812">Transmembrane</keyword>
<dbReference type="Proteomes" id="UP001201980">
    <property type="component" value="Unassembled WGS sequence"/>
</dbReference>
<comment type="similarity">
    <text evidence="7">Belongs to the inorganic phosphate transporter (PiT) (TC 2.A.20) family.</text>
</comment>
<evidence type="ECO:0000256" key="1">
    <source>
        <dbReference type="ARBA" id="ARBA00004141"/>
    </source>
</evidence>
<keyword evidence="3 7" id="KW-0592">Phosphate transport</keyword>
<feature type="transmembrane region" description="Helical" evidence="7">
    <location>
        <begin position="189"/>
        <end position="212"/>
    </location>
</feature>
<reference evidence="8" key="1">
    <citation type="submission" date="2022-07" db="EMBL/GenBank/DDBJ databases">
        <title>Draft genome sequence of Zalerion maritima ATCC 34329, a (micro)plastics degrading marine fungus.</title>
        <authorList>
            <person name="Paco A."/>
            <person name="Goncalves M.F.M."/>
            <person name="Rocha-Santos T.A.P."/>
            <person name="Alves A."/>
        </authorList>
    </citation>
    <scope>NUCLEOTIDE SEQUENCE</scope>
    <source>
        <strain evidence="8">ATCC 34329</strain>
    </source>
</reference>
<dbReference type="Pfam" id="PF01384">
    <property type="entry name" value="PHO4"/>
    <property type="match status" value="1"/>
</dbReference>
<dbReference type="InterPro" id="IPR001204">
    <property type="entry name" value="Phos_transporter"/>
</dbReference>
<evidence type="ECO:0000256" key="5">
    <source>
        <dbReference type="ARBA" id="ARBA00022989"/>
    </source>
</evidence>
<protein>
    <recommendedName>
        <fullName evidence="7">Phosphate transporter</fullName>
    </recommendedName>
</protein>
<keyword evidence="5 7" id="KW-1133">Transmembrane helix</keyword>
<sequence length="581" mass="62676">MARLTQYDYIFAIGTIFAFLDAWNIGANDVANSWATSVASRSVTYIQAMVLAGLMEFTGAVGAGSRVTDTIRTKIVDPDLFAEDPAVLMLGMLCAVIASACFLTFATKIGFPVSTTHSILGGVLGMGIAAVGADDITWVSKDDDGKVQVKSGVVAVFLAWIIAPCISAGFASIIFLITKFGVLLRSNPIMKAFFTIPFYFGVTAALLCMLIITKGGQIKSGLNGPETAGVIVGTGAAWALLICIFLMPWIHRRVIKDDWQLRWYHIPMGPLLLRRGEVPPPPEGQDTQIKNYYEGHLTREELEARRAGAVARGDVEAGVVDAEGKYATKESTNSASSDTDVYDRVPERKSIVGPKPEGGFSGALVFWYLKYAIFRGIDKDVVNMQNEKGVLSGDLEDTHARASHFDNKVEYMFAFLQVMTAATASFTHGANDVANAIGPYASIFQIWNQGALPDKPGVPTWILAFGGVAIMIGLWTYGYHIMKNLGNRLTLQSPSRGFSIELGSAITIILATKLALPISTTQCITGATVGVGLCNGDWRAINWRMVGWIYLGWIITLPLAGIVSGCLMGFIINAPRFGYSS</sequence>
<evidence type="ECO:0000313" key="9">
    <source>
        <dbReference type="Proteomes" id="UP001201980"/>
    </source>
</evidence>
<keyword evidence="6 7" id="KW-0472">Membrane</keyword>
<comment type="caution">
    <text evidence="8">The sequence shown here is derived from an EMBL/GenBank/DDBJ whole genome shotgun (WGS) entry which is preliminary data.</text>
</comment>
<feature type="transmembrane region" description="Helical" evidence="7">
    <location>
        <begin position="411"/>
        <end position="430"/>
    </location>
</feature>
<dbReference type="EMBL" id="JAKWBI020000247">
    <property type="protein sequence ID" value="KAJ2898043.1"/>
    <property type="molecule type" value="Genomic_DNA"/>
</dbReference>
<name>A0AAD5WQ30_9PEZI</name>
<feature type="transmembrane region" description="Helical" evidence="7">
    <location>
        <begin position="7"/>
        <end position="26"/>
    </location>
</feature>
<feature type="transmembrane region" description="Helical" evidence="7">
    <location>
        <begin position="153"/>
        <end position="177"/>
    </location>
</feature>
<feature type="transmembrane region" description="Helical" evidence="7">
    <location>
        <begin position="227"/>
        <end position="250"/>
    </location>
</feature>